<dbReference type="RefSeq" id="WP_344804426.1">
    <property type="nucleotide sequence ID" value="NZ_BAABAB010000015.1"/>
</dbReference>
<dbReference type="SUPFAM" id="SSF52788">
    <property type="entry name" value="Phosphotyrosine protein phosphatases I"/>
    <property type="match status" value="1"/>
</dbReference>
<organism evidence="5 6">
    <name type="scientific">Microlunatus ginsengisoli</name>
    <dbReference type="NCBI Taxonomy" id="363863"/>
    <lineage>
        <taxon>Bacteria</taxon>
        <taxon>Bacillati</taxon>
        <taxon>Actinomycetota</taxon>
        <taxon>Actinomycetes</taxon>
        <taxon>Propionibacteriales</taxon>
        <taxon>Propionibacteriaceae</taxon>
        <taxon>Microlunatus</taxon>
    </lineage>
</organism>
<dbReference type="Proteomes" id="UP001501490">
    <property type="component" value="Unassembled WGS sequence"/>
</dbReference>
<gene>
    <name evidence="5" type="ORF">GCM10022236_22370</name>
</gene>
<dbReference type="InterPro" id="IPR023485">
    <property type="entry name" value="Ptyr_pPase"/>
</dbReference>
<evidence type="ECO:0000256" key="3">
    <source>
        <dbReference type="ARBA" id="ARBA00022912"/>
    </source>
</evidence>
<name>A0ABP6ZTW6_9ACTN</name>
<sequence length="194" mass="20838">MSATIDCTVLCICTGNICRSPAAERLLAARLGPTVRVSSAGTRAIVGWSIAGPMVARLRQAGLPTVRFAARQLQASMVAEADLVLAMSRGHRAEAVRLAPETAERSFTLLEFARLIELLRPEDLPGDTPGERLRSAVPVVDRMRRAVRGRDDIADPFGGSSRAYQRAYVEIDRAVTAICVAVGAAVPTPEITWD</sequence>
<proteinExistence type="inferred from homology"/>
<dbReference type="Pfam" id="PF01451">
    <property type="entry name" value="LMWPc"/>
    <property type="match status" value="1"/>
</dbReference>
<evidence type="ECO:0000313" key="6">
    <source>
        <dbReference type="Proteomes" id="UP001501490"/>
    </source>
</evidence>
<feature type="domain" description="Phosphotyrosine protein phosphatase I" evidence="4">
    <location>
        <begin position="7"/>
        <end position="181"/>
    </location>
</feature>
<reference evidence="6" key="1">
    <citation type="journal article" date="2019" name="Int. J. Syst. Evol. Microbiol.">
        <title>The Global Catalogue of Microorganisms (GCM) 10K type strain sequencing project: providing services to taxonomists for standard genome sequencing and annotation.</title>
        <authorList>
            <consortium name="The Broad Institute Genomics Platform"/>
            <consortium name="The Broad Institute Genome Sequencing Center for Infectious Disease"/>
            <person name="Wu L."/>
            <person name="Ma J."/>
        </authorList>
    </citation>
    <scope>NUCLEOTIDE SEQUENCE [LARGE SCALE GENOMIC DNA]</scope>
    <source>
        <strain evidence="6">JCM 16929</strain>
    </source>
</reference>
<dbReference type="Gene3D" id="3.40.50.2300">
    <property type="match status" value="1"/>
</dbReference>
<dbReference type="PRINTS" id="PR00719">
    <property type="entry name" value="LMWPTPASE"/>
</dbReference>
<keyword evidence="3" id="KW-0904">Protein phosphatase</keyword>
<dbReference type="PANTHER" id="PTHR11717">
    <property type="entry name" value="LOW MOLECULAR WEIGHT PROTEIN TYROSINE PHOSPHATASE"/>
    <property type="match status" value="1"/>
</dbReference>
<accession>A0ABP6ZTW6</accession>
<dbReference type="PANTHER" id="PTHR11717:SF31">
    <property type="entry name" value="LOW MOLECULAR WEIGHT PROTEIN-TYROSINE-PHOSPHATASE ETP-RELATED"/>
    <property type="match status" value="1"/>
</dbReference>
<dbReference type="EMBL" id="BAABAB010000015">
    <property type="protein sequence ID" value="GAA3619671.1"/>
    <property type="molecule type" value="Genomic_DNA"/>
</dbReference>
<keyword evidence="2" id="KW-0378">Hydrolase</keyword>
<comment type="similarity">
    <text evidence="1">Belongs to the low molecular weight phosphotyrosine protein phosphatase family.</text>
</comment>
<comment type="caution">
    <text evidence="5">The sequence shown here is derived from an EMBL/GenBank/DDBJ whole genome shotgun (WGS) entry which is preliminary data.</text>
</comment>
<dbReference type="InterPro" id="IPR017867">
    <property type="entry name" value="Tyr_phospatase_low_mol_wt"/>
</dbReference>
<evidence type="ECO:0000259" key="4">
    <source>
        <dbReference type="SMART" id="SM00226"/>
    </source>
</evidence>
<keyword evidence="6" id="KW-1185">Reference proteome</keyword>
<evidence type="ECO:0000256" key="2">
    <source>
        <dbReference type="ARBA" id="ARBA00022801"/>
    </source>
</evidence>
<dbReference type="InterPro" id="IPR050438">
    <property type="entry name" value="LMW_PTPase"/>
</dbReference>
<evidence type="ECO:0000313" key="5">
    <source>
        <dbReference type="EMBL" id="GAA3619671.1"/>
    </source>
</evidence>
<evidence type="ECO:0000256" key="1">
    <source>
        <dbReference type="ARBA" id="ARBA00011063"/>
    </source>
</evidence>
<dbReference type="SMART" id="SM00226">
    <property type="entry name" value="LMWPc"/>
    <property type="match status" value="1"/>
</dbReference>
<protein>
    <submittedName>
        <fullName evidence="5">Low molecular weight phosphatase family protein</fullName>
    </submittedName>
</protein>
<dbReference type="InterPro" id="IPR036196">
    <property type="entry name" value="Ptyr_pPase_sf"/>
</dbReference>